<evidence type="ECO:0000256" key="2">
    <source>
        <dbReference type="SAM" id="SignalP"/>
    </source>
</evidence>
<feature type="chain" id="PRO_5041376089" description="Exostosin GT47 domain-containing protein" evidence="2">
    <location>
        <begin position="17"/>
        <end position="328"/>
    </location>
</feature>
<comment type="caution">
    <text evidence="4">The sequence shown here is derived from an EMBL/GenBank/DDBJ whole genome shotgun (WGS) entry which is preliminary data.</text>
</comment>
<name>A0AA36IEL8_9DINO</name>
<evidence type="ECO:0000313" key="5">
    <source>
        <dbReference type="Proteomes" id="UP001178507"/>
    </source>
</evidence>
<proteinExistence type="inferred from homology"/>
<sequence length="328" mass="36277">MSLWTPALWAAQAALARQPLRIFVASPELWEEICDKDWGYAYHLERWFHRLLLEHLPATLTNEAESADFVYVPHCAMNVYLAWKQEALSSSDDATRAGAGAAGDALHGPARRAAERYLVGVLRRAFGSPAVRSCQARFPGCKLLFALMAFCRDELPAFHRAAPSAVVITTCGVKTRDLRRQGCACREHCLRQVAGPWDVVVPWNIAHNSSSTQARFAGGTPKRRLLAFFAGANTSCSRSELVRRWGDAKDMVIQGRAMAPGAFARHGLGAKFCPVLDGHWPSTQRLPAVVVKGCVPLLISNRLRLPWDARSESSEVQFRITAKLARMT</sequence>
<comment type="similarity">
    <text evidence="1">Belongs to the glycosyltransferase 47 family.</text>
</comment>
<feature type="domain" description="Exostosin GT47" evidence="3">
    <location>
        <begin position="199"/>
        <end position="307"/>
    </location>
</feature>
<protein>
    <recommendedName>
        <fullName evidence="3">Exostosin GT47 domain-containing protein</fullName>
    </recommendedName>
</protein>
<reference evidence="4" key="1">
    <citation type="submission" date="2023-08" db="EMBL/GenBank/DDBJ databases">
        <authorList>
            <person name="Chen Y."/>
            <person name="Shah S."/>
            <person name="Dougan E. K."/>
            <person name="Thang M."/>
            <person name="Chan C."/>
        </authorList>
    </citation>
    <scope>NUCLEOTIDE SEQUENCE</scope>
</reference>
<dbReference type="EMBL" id="CAUJNA010001346">
    <property type="protein sequence ID" value="CAJ1386241.1"/>
    <property type="molecule type" value="Genomic_DNA"/>
</dbReference>
<feature type="signal peptide" evidence="2">
    <location>
        <begin position="1"/>
        <end position="16"/>
    </location>
</feature>
<keyword evidence="5" id="KW-1185">Reference proteome</keyword>
<organism evidence="4 5">
    <name type="scientific">Effrenium voratum</name>
    <dbReference type="NCBI Taxonomy" id="2562239"/>
    <lineage>
        <taxon>Eukaryota</taxon>
        <taxon>Sar</taxon>
        <taxon>Alveolata</taxon>
        <taxon>Dinophyceae</taxon>
        <taxon>Suessiales</taxon>
        <taxon>Symbiodiniaceae</taxon>
        <taxon>Effrenium</taxon>
    </lineage>
</organism>
<dbReference type="Pfam" id="PF03016">
    <property type="entry name" value="Exostosin_GT47"/>
    <property type="match status" value="1"/>
</dbReference>
<dbReference type="PANTHER" id="PTHR11062">
    <property type="entry name" value="EXOSTOSIN HEPARAN SULFATE GLYCOSYLTRANSFERASE -RELATED"/>
    <property type="match status" value="1"/>
</dbReference>
<dbReference type="GO" id="GO:0016757">
    <property type="term" value="F:glycosyltransferase activity"/>
    <property type="evidence" value="ECO:0007669"/>
    <property type="project" value="InterPro"/>
</dbReference>
<dbReference type="PANTHER" id="PTHR11062:SF281">
    <property type="entry name" value="EXOSTOSIN-LIKE 2"/>
    <property type="match status" value="1"/>
</dbReference>
<dbReference type="AlphaFoldDB" id="A0AA36IEL8"/>
<evidence type="ECO:0000313" key="4">
    <source>
        <dbReference type="EMBL" id="CAJ1386241.1"/>
    </source>
</evidence>
<dbReference type="Proteomes" id="UP001178507">
    <property type="component" value="Unassembled WGS sequence"/>
</dbReference>
<keyword evidence="2" id="KW-0732">Signal</keyword>
<evidence type="ECO:0000259" key="3">
    <source>
        <dbReference type="Pfam" id="PF03016"/>
    </source>
</evidence>
<accession>A0AA36IEL8</accession>
<dbReference type="InterPro" id="IPR040911">
    <property type="entry name" value="Exostosin_GT47"/>
</dbReference>
<evidence type="ECO:0000256" key="1">
    <source>
        <dbReference type="ARBA" id="ARBA00010271"/>
    </source>
</evidence>
<gene>
    <name evidence="4" type="ORF">EVOR1521_LOCUS12660</name>
</gene>
<dbReference type="InterPro" id="IPR004263">
    <property type="entry name" value="Exostosin"/>
</dbReference>